<protein>
    <submittedName>
        <fullName evidence="8">RNA polymerase sigma-70 factor, ECF subfamily</fullName>
    </submittedName>
</protein>
<reference evidence="8 9" key="1">
    <citation type="submission" date="2017-05" db="EMBL/GenBank/DDBJ databases">
        <authorList>
            <person name="Varghese N."/>
            <person name="Submissions S."/>
        </authorList>
    </citation>
    <scope>NUCLEOTIDE SEQUENCE [LARGE SCALE GENOMIC DNA]</scope>
    <source>
        <strain evidence="8 9">DSM 25457</strain>
    </source>
</reference>
<evidence type="ECO:0000259" key="7">
    <source>
        <dbReference type="Pfam" id="PF08281"/>
    </source>
</evidence>
<sequence length="193" mass="22220">MSETAVSPSLRDCRRQKLDKQQPETGPSDDFVRELTRTQNRLYGFVRCLLFDPKDVDDVLQDVNVVLLRKSGEFEMGTNFWAWASTVARFQVLTYCKRLGRDRLVFDDSLLELIALDVKEMESEIDDRMEVLQGCMEKLPTPQKQLLSMRYEPDSTLQMIADSLGRTVGSVRQALYRIRESLLGCVQQNMKAS</sequence>
<dbReference type="Gene3D" id="1.10.10.10">
    <property type="entry name" value="Winged helix-like DNA-binding domain superfamily/Winged helix DNA-binding domain"/>
    <property type="match status" value="1"/>
</dbReference>
<feature type="domain" description="RNA polymerase sigma factor 70 region 4 type 2" evidence="7">
    <location>
        <begin position="131"/>
        <end position="182"/>
    </location>
</feature>
<comment type="caution">
    <text evidence="8">The sequence shown here is derived from an EMBL/GenBank/DDBJ whole genome shotgun (WGS) entry which is preliminary data.</text>
</comment>
<dbReference type="Gene3D" id="1.10.1740.10">
    <property type="match status" value="1"/>
</dbReference>
<accession>A0ABY1QIG3</accession>
<keyword evidence="4" id="KW-0804">Transcription</keyword>
<dbReference type="Pfam" id="PF08281">
    <property type="entry name" value="Sigma70_r4_2"/>
    <property type="match status" value="1"/>
</dbReference>
<evidence type="ECO:0000313" key="9">
    <source>
        <dbReference type="Proteomes" id="UP001158067"/>
    </source>
</evidence>
<dbReference type="InterPro" id="IPR014284">
    <property type="entry name" value="RNA_pol_sigma-70_dom"/>
</dbReference>
<dbReference type="EMBL" id="FXUG01000015">
    <property type="protein sequence ID" value="SMP72320.1"/>
    <property type="molecule type" value="Genomic_DNA"/>
</dbReference>
<dbReference type="NCBIfam" id="TIGR02989">
    <property type="entry name" value="Sig-70_gvs1"/>
    <property type="match status" value="1"/>
</dbReference>
<dbReference type="InterPro" id="IPR036388">
    <property type="entry name" value="WH-like_DNA-bd_sf"/>
</dbReference>
<dbReference type="SUPFAM" id="SSF88946">
    <property type="entry name" value="Sigma2 domain of RNA polymerase sigma factors"/>
    <property type="match status" value="1"/>
</dbReference>
<evidence type="ECO:0000256" key="5">
    <source>
        <dbReference type="SAM" id="MobiDB-lite"/>
    </source>
</evidence>
<keyword evidence="9" id="KW-1185">Reference proteome</keyword>
<dbReference type="Proteomes" id="UP001158067">
    <property type="component" value="Unassembled WGS sequence"/>
</dbReference>
<organism evidence="8 9">
    <name type="scientific">Neorhodopirellula lusitana</name>
    <dbReference type="NCBI Taxonomy" id="445327"/>
    <lineage>
        <taxon>Bacteria</taxon>
        <taxon>Pseudomonadati</taxon>
        <taxon>Planctomycetota</taxon>
        <taxon>Planctomycetia</taxon>
        <taxon>Pirellulales</taxon>
        <taxon>Pirellulaceae</taxon>
        <taxon>Neorhodopirellula</taxon>
    </lineage>
</organism>
<dbReference type="InterPro" id="IPR013249">
    <property type="entry name" value="RNA_pol_sigma70_r4_t2"/>
</dbReference>
<evidence type="ECO:0000256" key="1">
    <source>
        <dbReference type="ARBA" id="ARBA00010641"/>
    </source>
</evidence>
<dbReference type="PANTHER" id="PTHR43133">
    <property type="entry name" value="RNA POLYMERASE ECF-TYPE SIGMA FACTO"/>
    <property type="match status" value="1"/>
</dbReference>
<evidence type="ECO:0000256" key="4">
    <source>
        <dbReference type="ARBA" id="ARBA00023163"/>
    </source>
</evidence>
<dbReference type="InterPro" id="IPR013325">
    <property type="entry name" value="RNA_pol_sigma_r2"/>
</dbReference>
<gene>
    <name evidence="8" type="ORF">SAMN06265222_11554</name>
</gene>
<evidence type="ECO:0000259" key="6">
    <source>
        <dbReference type="Pfam" id="PF04542"/>
    </source>
</evidence>
<dbReference type="SUPFAM" id="SSF88659">
    <property type="entry name" value="Sigma3 and sigma4 domains of RNA polymerase sigma factors"/>
    <property type="match status" value="1"/>
</dbReference>
<feature type="region of interest" description="Disordered" evidence="5">
    <location>
        <begin position="1"/>
        <end position="30"/>
    </location>
</feature>
<comment type="similarity">
    <text evidence="1">Belongs to the sigma-70 factor family. ECF subfamily.</text>
</comment>
<evidence type="ECO:0000256" key="3">
    <source>
        <dbReference type="ARBA" id="ARBA00023082"/>
    </source>
</evidence>
<keyword evidence="3" id="KW-0731">Sigma factor</keyword>
<dbReference type="InterPro" id="IPR039425">
    <property type="entry name" value="RNA_pol_sigma-70-like"/>
</dbReference>
<feature type="compositionally biased region" description="Basic and acidic residues" evidence="5">
    <location>
        <begin position="11"/>
        <end position="22"/>
    </location>
</feature>
<feature type="domain" description="RNA polymerase sigma-70 region 2" evidence="6">
    <location>
        <begin position="37"/>
        <end position="101"/>
    </location>
</feature>
<name>A0ABY1QIG3_9BACT</name>
<dbReference type="InterPro" id="IPR014331">
    <property type="entry name" value="RNA_pol_sigma70_ECF_RHOBA"/>
</dbReference>
<dbReference type="PANTHER" id="PTHR43133:SF51">
    <property type="entry name" value="RNA POLYMERASE SIGMA FACTOR"/>
    <property type="match status" value="1"/>
</dbReference>
<dbReference type="Pfam" id="PF04542">
    <property type="entry name" value="Sigma70_r2"/>
    <property type="match status" value="1"/>
</dbReference>
<evidence type="ECO:0000256" key="2">
    <source>
        <dbReference type="ARBA" id="ARBA00023015"/>
    </source>
</evidence>
<proteinExistence type="inferred from homology"/>
<dbReference type="NCBIfam" id="TIGR02937">
    <property type="entry name" value="sigma70-ECF"/>
    <property type="match status" value="1"/>
</dbReference>
<evidence type="ECO:0000313" key="8">
    <source>
        <dbReference type="EMBL" id="SMP72320.1"/>
    </source>
</evidence>
<dbReference type="InterPro" id="IPR007627">
    <property type="entry name" value="RNA_pol_sigma70_r2"/>
</dbReference>
<keyword evidence="2" id="KW-0805">Transcription regulation</keyword>
<dbReference type="InterPro" id="IPR013324">
    <property type="entry name" value="RNA_pol_sigma_r3/r4-like"/>
</dbReference>